<gene>
    <name evidence="2" type="ORF">CVN68_08385</name>
</gene>
<keyword evidence="1" id="KW-1133">Transmembrane helix</keyword>
<dbReference type="InterPro" id="IPR018531">
    <property type="entry name" value="DUF1993"/>
</dbReference>
<keyword evidence="3" id="KW-1185">Reference proteome</keyword>
<accession>A0A2K8MDM1</accession>
<keyword evidence="1" id="KW-0472">Membrane</keyword>
<dbReference type="OrthoDB" id="338237at2"/>
<name>A0A2K8MDM1_9SPHN</name>
<dbReference type="PANTHER" id="PTHR36922:SF1">
    <property type="entry name" value="DUF1993 DOMAIN-CONTAINING PROTEIN"/>
    <property type="match status" value="1"/>
</dbReference>
<dbReference type="EMBL" id="CP024923">
    <property type="protein sequence ID" value="ATY31990.1"/>
    <property type="molecule type" value="Genomic_DNA"/>
</dbReference>
<feature type="transmembrane region" description="Helical" evidence="1">
    <location>
        <begin position="132"/>
        <end position="152"/>
    </location>
</feature>
<evidence type="ECO:0000313" key="3">
    <source>
        <dbReference type="Proteomes" id="UP000229081"/>
    </source>
</evidence>
<dbReference type="Pfam" id="PF09351">
    <property type="entry name" value="DUF1993"/>
    <property type="match status" value="1"/>
</dbReference>
<evidence type="ECO:0000256" key="1">
    <source>
        <dbReference type="SAM" id="Phobius"/>
    </source>
</evidence>
<organism evidence="2 3">
    <name type="scientific">Sphingomonas psychrotolerans</name>
    <dbReference type="NCBI Taxonomy" id="1327635"/>
    <lineage>
        <taxon>Bacteria</taxon>
        <taxon>Pseudomonadati</taxon>
        <taxon>Pseudomonadota</taxon>
        <taxon>Alphaproteobacteria</taxon>
        <taxon>Sphingomonadales</taxon>
        <taxon>Sphingomonadaceae</taxon>
        <taxon>Sphingomonas</taxon>
    </lineage>
</organism>
<reference evidence="2 3" key="1">
    <citation type="submission" date="2017-11" db="EMBL/GenBank/DDBJ databases">
        <title>Complete genome sequence of Sphingomonas sp. Strain Cra20, a psychrotolerant potential plant growth promoting rhizobacteria.</title>
        <authorList>
            <person name="Luo Y."/>
        </authorList>
    </citation>
    <scope>NUCLEOTIDE SEQUENCE [LARGE SCALE GENOMIC DNA]</scope>
    <source>
        <strain evidence="2 3">Cra20</strain>
    </source>
</reference>
<dbReference type="Gene3D" id="1.20.120.450">
    <property type="entry name" value="dinb family like domain"/>
    <property type="match status" value="1"/>
</dbReference>
<proteinExistence type="predicted"/>
<keyword evidence="1" id="KW-0812">Transmembrane</keyword>
<sequence length="169" mass="18496">MATELYDLTVPAFLRGFKAMAAFLEKARAHADEHGVAHEDLLTARLYEDMAPLASQIQRASDAAKFAASRLAGVEAPAMPDTEASFDELQARIAATVDFLNSVPRESIDGREDADVELKTPSRSFQFRGRGYVLGFALPNFYFHLTTAYAILRHKGVPLGKMDYLGGIG</sequence>
<dbReference type="RefSeq" id="WP_100281799.1">
    <property type="nucleotide sequence ID" value="NZ_CP024923.1"/>
</dbReference>
<dbReference type="Proteomes" id="UP000229081">
    <property type="component" value="Chromosome"/>
</dbReference>
<dbReference type="SUPFAM" id="SSF109854">
    <property type="entry name" value="DinB/YfiT-like putative metalloenzymes"/>
    <property type="match status" value="1"/>
</dbReference>
<evidence type="ECO:0000313" key="2">
    <source>
        <dbReference type="EMBL" id="ATY31990.1"/>
    </source>
</evidence>
<dbReference type="AlphaFoldDB" id="A0A2K8MDM1"/>
<dbReference type="PANTHER" id="PTHR36922">
    <property type="entry name" value="BLL2446 PROTEIN"/>
    <property type="match status" value="1"/>
</dbReference>
<dbReference type="KEGG" id="sphc:CVN68_08385"/>
<dbReference type="InterPro" id="IPR034660">
    <property type="entry name" value="DinB/YfiT-like"/>
</dbReference>
<protein>
    <submittedName>
        <fullName evidence="2">DUF1993 domain-containing protein</fullName>
    </submittedName>
</protein>